<dbReference type="EMBL" id="AGNK02000079">
    <property type="status" value="NOT_ANNOTATED_CDS"/>
    <property type="molecule type" value="Genomic_DNA"/>
</dbReference>
<protein>
    <submittedName>
        <fullName evidence="2">Uncharacterized protein</fullName>
    </submittedName>
</protein>
<reference evidence="2" key="2">
    <citation type="submission" date="2018-08" db="UniProtKB">
        <authorList>
            <consortium name="EnsemblPlants"/>
        </authorList>
    </citation>
    <scope>IDENTIFICATION</scope>
    <source>
        <strain evidence="2">Yugu1</strain>
    </source>
</reference>
<dbReference type="AlphaFoldDB" id="A0A0Q3VT69"/>
<dbReference type="Proteomes" id="UP000004995">
    <property type="component" value="Unassembled WGS sequence"/>
</dbReference>
<dbReference type="Gramene" id="KQL28379">
    <property type="protein sequence ID" value="KQL28379"/>
    <property type="gene ID" value="SETIT_0206501mg"/>
</dbReference>
<name>A0A0Q3VT69_SETIT</name>
<reference evidence="3" key="1">
    <citation type="journal article" date="2012" name="Nat. Biotechnol.">
        <title>Reference genome sequence of the model plant Setaria.</title>
        <authorList>
            <person name="Bennetzen J.L."/>
            <person name="Schmutz J."/>
            <person name="Wang H."/>
            <person name="Percifield R."/>
            <person name="Hawkins J."/>
            <person name="Pontaroli A.C."/>
            <person name="Estep M."/>
            <person name="Feng L."/>
            <person name="Vaughn J.N."/>
            <person name="Grimwood J."/>
            <person name="Jenkins J."/>
            <person name="Barry K."/>
            <person name="Lindquist E."/>
            <person name="Hellsten U."/>
            <person name="Deshpande S."/>
            <person name="Wang X."/>
            <person name="Wu X."/>
            <person name="Mitros T."/>
            <person name="Triplett J."/>
            <person name="Yang X."/>
            <person name="Ye C.Y."/>
            <person name="Mauro-Herrera M."/>
            <person name="Wang L."/>
            <person name="Li P."/>
            <person name="Sharma M."/>
            <person name="Sharma R."/>
            <person name="Ronald P.C."/>
            <person name="Panaud O."/>
            <person name="Kellogg E.A."/>
            <person name="Brutnell T.P."/>
            <person name="Doust A.N."/>
            <person name="Tuskan G.A."/>
            <person name="Rokhsar D."/>
            <person name="Devos K.M."/>
        </authorList>
    </citation>
    <scope>NUCLEOTIDE SEQUENCE [LARGE SCALE GENOMIC DNA]</scope>
    <source>
        <strain evidence="3">cv. Yugu1</strain>
    </source>
</reference>
<proteinExistence type="predicted"/>
<evidence type="ECO:0000313" key="3">
    <source>
        <dbReference type="Proteomes" id="UP000004995"/>
    </source>
</evidence>
<feature type="compositionally biased region" description="Low complexity" evidence="1">
    <location>
        <begin position="13"/>
        <end position="53"/>
    </location>
</feature>
<evidence type="ECO:0000313" key="2">
    <source>
        <dbReference type="EnsemblPlants" id="KQL28379"/>
    </source>
</evidence>
<organism evidence="2 3">
    <name type="scientific">Setaria italica</name>
    <name type="common">Foxtail millet</name>
    <name type="synonym">Panicum italicum</name>
    <dbReference type="NCBI Taxonomy" id="4555"/>
    <lineage>
        <taxon>Eukaryota</taxon>
        <taxon>Viridiplantae</taxon>
        <taxon>Streptophyta</taxon>
        <taxon>Embryophyta</taxon>
        <taxon>Tracheophyta</taxon>
        <taxon>Spermatophyta</taxon>
        <taxon>Magnoliopsida</taxon>
        <taxon>Liliopsida</taxon>
        <taxon>Poales</taxon>
        <taxon>Poaceae</taxon>
        <taxon>PACMAD clade</taxon>
        <taxon>Panicoideae</taxon>
        <taxon>Panicodae</taxon>
        <taxon>Paniceae</taxon>
        <taxon>Cenchrinae</taxon>
        <taxon>Setaria</taxon>
    </lineage>
</organism>
<sequence>WSHGGGRDPTNCRPSSSTGSSRWPRSTSSWPTRSTSPSAASTASSPPMRSAATGCSSLRRCHAHRRKVRRDQSASCGGLLLHHRQHLHQAGARQDVERHTQAAPVRVVH</sequence>
<keyword evidence="3" id="KW-1185">Reference proteome</keyword>
<dbReference type="EnsemblPlants" id="KQL28379">
    <property type="protein sequence ID" value="KQL28379"/>
    <property type="gene ID" value="SETIT_0206501mg"/>
</dbReference>
<evidence type="ECO:0000256" key="1">
    <source>
        <dbReference type="SAM" id="MobiDB-lite"/>
    </source>
</evidence>
<feature type="region of interest" description="Disordered" evidence="1">
    <location>
        <begin position="1"/>
        <end position="54"/>
    </location>
</feature>
<feature type="region of interest" description="Disordered" evidence="1">
    <location>
        <begin position="86"/>
        <end position="109"/>
    </location>
</feature>
<dbReference type="InParanoid" id="A0A0Q3VT69"/>
<accession>A0A0Q3VT69</accession>